<name>A0A150WJK5_BDEBC</name>
<dbReference type="Proteomes" id="UP000075320">
    <property type="component" value="Unassembled WGS sequence"/>
</dbReference>
<reference evidence="1 2" key="1">
    <citation type="submission" date="2016-03" db="EMBL/GenBank/DDBJ databases">
        <authorList>
            <person name="Ploux O."/>
        </authorList>
    </citation>
    <scope>NUCLEOTIDE SEQUENCE [LARGE SCALE GENOMIC DNA]</scope>
    <source>
        <strain evidence="1 2">R0</strain>
    </source>
</reference>
<dbReference type="AlphaFoldDB" id="A0A150WJK5"/>
<protein>
    <submittedName>
        <fullName evidence="1">Uncharacterized protein</fullName>
    </submittedName>
</protein>
<evidence type="ECO:0000313" key="2">
    <source>
        <dbReference type="Proteomes" id="UP000075320"/>
    </source>
</evidence>
<accession>A0A150WJK5</accession>
<comment type="caution">
    <text evidence="1">The sequence shown here is derived from an EMBL/GenBank/DDBJ whole genome shotgun (WGS) entry which is preliminary data.</text>
</comment>
<organism evidence="1 2">
    <name type="scientific">Bdellovibrio bacteriovorus</name>
    <dbReference type="NCBI Taxonomy" id="959"/>
    <lineage>
        <taxon>Bacteria</taxon>
        <taxon>Pseudomonadati</taxon>
        <taxon>Bdellovibrionota</taxon>
        <taxon>Bdellovibrionia</taxon>
        <taxon>Bdellovibrionales</taxon>
        <taxon>Pseudobdellovibrionaceae</taxon>
        <taxon>Bdellovibrio</taxon>
    </lineage>
</organism>
<evidence type="ECO:0000313" key="1">
    <source>
        <dbReference type="EMBL" id="KYG63948.1"/>
    </source>
</evidence>
<gene>
    <name evidence="1" type="ORF">AZI86_14150</name>
</gene>
<proteinExistence type="predicted"/>
<dbReference type="EMBL" id="LUKE01000003">
    <property type="protein sequence ID" value="KYG63948.1"/>
    <property type="molecule type" value="Genomic_DNA"/>
</dbReference>
<sequence length="305" mass="34270">MGVGFLHGVLPEGLSRTYIQTPTQIQVLTTDEILFPADVRMKIESELHVRFSVVVTRDWDSILAHVVSSPGVDLLFLPSFWARTLGSQHLLADVSSLKSRVASDFIGDSAKGDFQFLPFYWMKTSIVGPLNEPFDQFLQNKKENVLFLLADEDLILRHFQIWKEQGIFESISQKKILTLQLDQILTEDARLGAVEGPLLQEPAKSGPHRALLNALLIWGAAIPASSSQKALALDVLDLLTSVEYQQRDLLKTPFNSALSAVNANQIPLQRRAEAVRNLQLKDTIILERKNKDAKTQLRNDFNFIL</sequence>
<dbReference type="OrthoDB" id="5289700at2"/>
<keyword evidence="2" id="KW-1185">Reference proteome</keyword>